<dbReference type="PIRSF" id="PIRSF037511">
    <property type="entry name" value="Transl_init_SUI1_pro"/>
    <property type="match status" value="1"/>
</dbReference>
<dbReference type="RefSeq" id="WP_144572075.1">
    <property type="nucleotide sequence ID" value="NZ_VLKG01000009.1"/>
</dbReference>
<dbReference type="OrthoDB" id="9792915at2"/>
<dbReference type="Pfam" id="PF01253">
    <property type="entry name" value="SUI1"/>
    <property type="match status" value="1"/>
</dbReference>
<keyword evidence="2" id="KW-0810">Translation regulation</keyword>
<dbReference type="Proteomes" id="UP000319627">
    <property type="component" value="Unassembled WGS sequence"/>
</dbReference>
<evidence type="ECO:0000313" key="5">
    <source>
        <dbReference type="EMBL" id="TWH64428.1"/>
    </source>
</evidence>
<dbReference type="NCBIfam" id="NF005297">
    <property type="entry name" value="PRK06824.1"/>
    <property type="match status" value="1"/>
</dbReference>
<dbReference type="CDD" id="cd11567">
    <property type="entry name" value="YciH_like"/>
    <property type="match status" value="1"/>
</dbReference>
<feature type="domain" description="SUI1" evidence="4">
    <location>
        <begin position="52"/>
        <end position="115"/>
    </location>
</feature>
<dbReference type="GO" id="GO:0003743">
    <property type="term" value="F:translation initiation factor activity"/>
    <property type="evidence" value="ECO:0007669"/>
    <property type="project" value="UniProtKB-KW"/>
</dbReference>
<evidence type="ECO:0000256" key="2">
    <source>
        <dbReference type="ARBA" id="ARBA00022845"/>
    </source>
</evidence>
<comment type="similarity">
    <text evidence="1">Belongs to the SUI1 family.</text>
</comment>
<name>A0A562I186_9GAMM</name>
<keyword evidence="6" id="KW-1185">Reference proteome</keyword>
<dbReference type="GO" id="GO:0006417">
    <property type="term" value="P:regulation of translation"/>
    <property type="evidence" value="ECO:0007669"/>
    <property type="project" value="UniProtKB-KW"/>
</dbReference>
<sequence>MAKKATSLAALGGLVYSTDKGRLCPDCQQPIEQCSCRQTLVPAGDGIVRVRRETKGRGGKTVTTVTGVPLAEPELKELASALKRRCGTGGSLKDGIIEIQGDQVQLLVEELSQRGFQVKKSGG</sequence>
<evidence type="ECO:0000256" key="1">
    <source>
        <dbReference type="ARBA" id="ARBA00005422"/>
    </source>
</evidence>
<proteinExistence type="inferred from homology"/>
<dbReference type="PANTHER" id="PTHR12789">
    <property type="entry name" value="DENSITY-REGULATED PROTEIN HOMOLOG"/>
    <property type="match status" value="1"/>
</dbReference>
<reference evidence="5 6" key="1">
    <citation type="submission" date="2019-07" db="EMBL/GenBank/DDBJ databases">
        <title>Genomic Encyclopedia of Type Strains, Phase I: the one thousand microbial genomes (KMG-I) project.</title>
        <authorList>
            <person name="Kyrpides N."/>
        </authorList>
    </citation>
    <scope>NUCLEOTIDE SEQUENCE [LARGE SCALE GENOMIC DNA]</scope>
    <source>
        <strain evidence="5 6">DSM 375</strain>
    </source>
</reference>
<dbReference type="NCBIfam" id="TIGR01158">
    <property type="entry name" value="SUI1_rel"/>
    <property type="match status" value="1"/>
</dbReference>
<gene>
    <name evidence="5" type="ORF">LX59_02376</name>
</gene>
<comment type="caution">
    <text evidence="5">The sequence shown here is derived from an EMBL/GenBank/DDBJ whole genome shotgun (WGS) entry which is preliminary data.</text>
</comment>
<organism evidence="5 6">
    <name type="scientific">Azomonas agilis</name>
    <dbReference type="NCBI Taxonomy" id="116849"/>
    <lineage>
        <taxon>Bacteria</taxon>
        <taxon>Pseudomonadati</taxon>
        <taxon>Pseudomonadota</taxon>
        <taxon>Gammaproteobacteria</taxon>
        <taxon>Pseudomonadales</taxon>
        <taxon>Pseudomonadaceae</taxon>
        <taxon>Azomonas</taxon>
    </lineage>
</organism>
<dbReference type="AlphaFoldDB" id="A0A562I186"/>
<accession>A0A562I186</accession>
<dbReference type="GO" id="GO:0002188">
    <property type="term" value="P:translation reinitiation"/>
    <property type="evidence" value="ECO:0007669"/>
    <property type="project" value="TreeGrafter"/>
</dbReference>
<dbReference type="PROSITE" id="PS50296">
    <property type="entry name" value="SUI1"/>
    <property type="match status" value="1"/>
</dbReference>
<evidence type="ECO:0000259" key="4">
    <source>
        <dbReference type="PROSITE" id="PS50296"/>
    </source>
</evidence>
<dbReference type="InterPro" id="IPR001950">
    <property type="entry name" value="SUI1"/>
</dbReference>
<dbReference type="PANTHER" id="PTHR12789:SF0">
    <property type="entry name" value="DENSITY-REGULATED PROTEIN"/>
    <property type="match status" value="1"/>
</dbReference>
<dbReference type="FunFam" id="3.30.780.10:FF:000002">
    <property type="entry name" value="Stress response translation initiation inhibitor"/>
    <property type="match status" value="1"/>
</dbReference>
<evidence type="ECO:0000256" key="3">
    <source>
        <dbReference type="ARBA" id="ARBA00022917"/>
    </source>
</evidence>
<protein>
    <submittedName>
        <fullName evidence="5">Translation initiation factor 1</fullName>
    </submittedName>
</protein>
<dbReference type="InterPro" id="IPR005872">
    <property type="entry name" value="SUI1_arc_bac"/>
</dbReference>
<dbReference type="GO" id="GO:0001731">
    <property type="term" value="P:formation of translation preinitiation complex"/>
    <property type="evidence" value="ECO:0007669"/>
    <property type="project" value="TreeGrafter"/>
</dbReference>
<keyword evidence="3" id="KW-0648">Protein biosynthesis</keyword>
<evidence type="ECO:0000313" key="6">
    <source>
        <dbReference type="Proteomes" id="UP000319627"/>
    </source>
</evidence>
<keyword evidence="5" id="KW-0396">Initiation factor</keyword>
<dbReference type="InterPro" id="IPR036877">
    <property type="entry name" value="SUI1_dom_sf"/>
</dbReference>
<dbReference type="Gene3D" id="3.30.780.10">
    <property type="entry name" value="SUI1-like domain"/>
    <property type="match status" value="1"/>
</dbReference>
<dbReference type="SUPFAM" id="SSF55159">
    <property type="entry name" value="eIF1-like"/>
    <property type="match status" value="1"/>
</dbReference>
<dbReference type="InterPro" id="IPR050318">
    <property type="entry name" value="DENR/SUI1_TIF"/>
</dbReference>
<dbReference type="GO" id="GO:0003729">
    <property type="term" value="F:mRNA binding"/>
    <property type="evidence" value="ECO:0007669"/>
    <property type="project" value="TreeGrafter"/>
</dbReference>
<dbReference type="EMBL" id="VLKG01000009">
    <property type="protein sequence ID" value="TWH64428.1"/>
    <property type="molecule type" value="Genomic_DNA"/>
</dbReference>